<gene>
    <name evidence="1" type="ORF">ACFSJU_19140</name>
</gene>
<protein>
    <submittedName>
        <fullName evidence="1">Uncharacterized protein</fullName>
    </submittedName>
</protein>
<dbReference type="RefSeq" id="WP_255905581.1">
    <property type="nucleotide sequence ID" value="NZ_JAFMZO010000006.1"/>
</dbReference>
<dbReference type="EMBL" id="JBHUHZ010000005">
    <property type="protein sequence ID" value="MFD2164529.1"/>
    <property type="molecule type" value="Genomic_DNA"/>
</dbReference>
<name>A0ABW4ZS98_9SPHI</name>
<organism evidence="1 2">
    <name type="scientific">Paradesertivirga mongoliensis</name>
    <dbReference type="NCBI Taxonomy" id="2100740"/>
    <lineage>
        <taxon>Bacteria</taxon>
        <taxon>Pseudomonadati</taxon>
        <taxon>Bacteroidota</taxon>
        <taxon>Sphingobacteriia</taxon>
        <taxon>Sphingobacteriales</taxon>
        <taxon>Sphingobacteriaceae</taxon>
        <taxon>Paradesertivirga</taxon>
    </lineage>
</organism>
<sequence length="58" mass="6845">MNEILYLMVRVEVQSSFKNISDTVNEIETLSEFKATDTENVKVLKTEFLLTRIRNHKK</sequence>
<evidence type="ECO:0000313" key="1">
    <source>
        <dbReference type="EMBL" id="MFD2164529.1"/>
    </source>
</evidence>
<dbReference type="Proteomes" id="UP001597387">
    <property type="component" value="Unassembled WGS sequence"/>
</dbReference>
<comment type="caution">
    <text evidence="1">The sequence shown here is derived from an EMBL/GenBank/DDBJ whole genome shotgun (WGS) entry which is preliminary data.</text>
</comment>
<keyword evidence="2" id="KW-1185">Reference proteome</keyword>
<accession>A0ABW4ZS98</accession>
<reference evidence="2" key="1">
    <citation type="journal article" date="2019" name="Int. J. Syst. Evol. Microbiol.">
        <title>The Global Catalogue of Microorganisms (GCM) 10K type strain sequencing project: providing services to taxonomists for standard genome sequencing and annotation.</title>
        <authorList>
            <consortium name="The Broad Institute Genomics Platform"/>
            <consortium name="The Broad Institute Genome Sequencing Center for Infectious Disease"/>
            <person name="Wu L."/>
            <person name="Ma J."/>
        </authorList>
    </citation>
    <scope>NUCLEOTIDE SEQUENCE [LARGE SCALE GENOMIC DNA]</scope>
    <source>
        <strain evidence="2">KCTC 42217</strain>
    </source>
</reference>
<proteinExistence type="predicted"/>
<evidence type="ECO:0000313" key="2">
    <source>
        <dbReference type="Proteomes" id="UP001597387"/>
    </source>
</evidence>